<evidence type="ECO:0000259" key="6">
    <source>
        <dbReference type="Pfam" id="PF00460"/>
    </source>
</evidence>
<evidence type="ECO:0000256" key="5">
    <source>
        <dbReference type="RuleBase" id="RU362116"/>
    </source>
</evidence>
<dbReference type="InterPro" id="IPR010930">
    <property type="entry name" value="Flg_bb/hook_C_dom"/>
</dbReference>
<evidence type="ECO:0000256" key="2">
    <source>
        <dbReference type="ARBA" id="ARBA00009677"/>
    </source>
</evidence>
<dbReference type="Pfam" id="PF06429">
    <property type="entry name" value="Flg_bbr_C"/>
    <property type="match status" value="1"/>
</dbReference>
<reference evidence="10 11" key="1">
    <citation type="submission" date="2019-02" db="EMBL/GenBank/DDBJ databases">
        <title>Halieaceae_genomes.</title>
        <authorList>
            <person name="Li S.-H."/>
        </authorList>
    </citation>
    <scope>NUCLEOTIDE SEQUENCE [LARGE SCALE GENOMIC DNA]</scope>
    <source>
        <strain evidence="10 11">JH123</strain>
    </source>
</reference>
<name>A0ABY6Q473_9GAMM</name>
<comment type="subcellular location">
    <subcellularLocation>
        <location evidence="1 5">Bacterial flagellum basal body</location>
    </subcellularLocation>
</comment>
<evidence type="ECO:0000256" key="1">
    <source>
        <dbReference type="ARBA" id="ARBA00004117"/>
    </source>
</evidence>
<evidence type="ECO:0000256" key="4">
    <source>
        <dbReference type="ARBA" id="ARBA00023143"/>
    </source>
</evidence>
<dbReference type="InterPro" id="IPR001444">
    <property type="entry name" value="Flag_bb_rod_N"/>
</dbReference>
<dbReference type="Gene3D" id="2.60.98.20">
    <property type="entry name" value="Flagellar hook protein FlgE"/>
    <property type="match status" value="1"/>
</dbReference>
<feature type="domain" description="Flagellar hook protein FlgE D2" evidence="8">
    <location>
        <begin position="159"/>
        <end position="283"/>
    </location>
</feature>
<proteinExistence type="inferred from homology"/>
<feature type="domain" description="Flagellar basal body rod protein N-terminal" evidence="6">
    <location>
        <begin position="5"/>
        <end position="33"/>
    </location>
</feature>
<dbReference type="PANTHER" id="PTHR30435:SF1">
    <property type="entry name" value="FLAGELLAR HOOK PROTEIN FLGE"/>
    <property type="match status" value="1"/>
</dbReference>
<dbReference type="SUPFAM" id="SSF117143">
    <property type="entry name" value="Flagellar hook protein flgE"/>
    <property type="match status" value="1"/>
</dbReference>
<protein>
    <recommendedName>
        <fullName evidence="3 5">Flagellar hook protein FlgE</fullName>
    </recommendedName>
</protein>
<keyword evidence="10" id="KW-0966">Cell projection</keyword>
<keyword evidence="10" id="KW-0969">Cilium</keyword>
<comment type="similarity">
    <text evidence="2 5">Belongs to the flagella basal body rod proteins family.</text>
</comment>
<evidence type="ECO:0000256" key="3">
    <source>
        <dbReference type="ARBA" id="ARBA00019015"/>
    </source>
</evidence>
<dbReference type="InterPro" id="IPR037058">
    <property type="entry name" value="Falgellar_hook_FlgE_sf"/>
</dbReference>
<dbReference type="Pfam" id="PF22692">
    <property type="entry name" value="LlgE_F_G_D1"/>
    <property type="match status" value="1"/>
</dbReference>
<keyword evidence="4 5" id="KW-0975">Bacterial flagellum</keyword>
<evidence type="ECO:0000313" key="11">
    <source>
        <dbReference type="Proteomes" id="UP001317963"/>
    </source>
</evidence>
<accession>A0ABY6Q473</accession>
<organism evidence="10 11">
    <name type="scientific">Candidatus Paraluminiphilus aquimaris</name>
    <dbReference type="NCBI Taxonomy" id="2518994"/>
    <lineage>
        <taxon>Bacteria</taxon>
        <taxon>Pseudomonadati</taxon>
        <taxon>Pseudomonadota</taxon>
        <taxon>Gammaproteobacteria</taxon>
        <taxon>Cellvibrionales</taxon>
        <taxon>Halieaceae</taxon>
        <taxon>Candidatus Paraluminiphilus</taxon>
    </lineage>
</organism>
<keyword evidence="11" id="KW-1185">Reference proteome</keyword>
<dbReference type="InterPro" id="IPR020013">
    <property type="entry name" value="Flagellar_FlgE/F/G"/>
</dbReference>
<evidence type="ECO:0000259" key="7">
    <source>
        <dbReference type="Pfam" id="PF06429"/>
    </source>
</evidence>
<evidence type="ECO:0000259" key="9">
    <source>
        <dbReference type="Pfam" id="PF22692"/>
    </source>
</evidence>
<dbReference type="PANTHER" id="PTHR30435">
    <property type="entry name" value="FLAGELLAR PROTEIN"/>
    <property type="match status" value="1"/>
</dbReference>
<feature type="domain" description="Flagellar basal-body/hook protein C-terminal" evidence="7">
    <location>
        <begin position="358"/>
        <end position="401"/>
    </location>
</feature>
<dbReference type="Pfam" id="PF07559">
    <property type="entry name" value="FlgE_D2"/>
    <property type="match status" value="1"/>
</dbReference>
<evidence type="ECO:0000259" key="8">
    <source>
        <dbReference type="Pfam" id="PF07559"/>
    </source>
</evidence>
<dbReference type="InterPro" id="IPR053967">
    <property type="entry name" value="LlgE_F_G-like_D1"/>
</dbReference>
<comment type="function">
    <text evidence="5">A flexible structure which links the flagellar filament to the drive apparatus in the basal body.</text>
</comment>
<gene>
    <name evidence="10" type="ORF">E0F26_03080</name>
</gene>
<dbReference type="EMBL" id="CP036501">
    <property type="protein sequence ID" value="UZP73785.1"/>
    <property type="molecule type" value="Genomic_DNA"/>
</dbReference>
<dbReference type="Proteomes" id="UP001317963">
    <property type="component" value="Chromosome"/>
</dbReference>
<sequence length="402" mass="42241">MAFSTSLSGVNAAQQTMDVVSNNIVNAGTIGFKKGETEFAEIYASSLQDSGQGAGQGVALTTIRSDFSQGEFSFTTSALDLAIDGSGMFVLSDGDEALYTRAGSFRIDGEGYVVSTSGARVQGFQPDQNGVITPAINDLQISLDLMQPQATTEVAFSGNLDTRTEPALTPFSAGDTDTYNFSTSTTIYDSTGTPHQLDIYFAKAAEPDGTYNVYATIDGDLQPESASMTFDGTGSLTADSDQQLEILTFAALGADPQTFTIDLASTSGLGAESSTQTLSQNGFKPGEVVSFEFDDTGTVYAQYTNGEIRAMGQVLLANFINPSALSPAGNTNYRASEGSGIAVVGKPSTGSRGYIRPSALEVSNVDITQELLALIEAQRNFQSSAQAIQNEDEMSQSILNIL</sequence>
<dbReference type="RefSeq" id="WP_279242581.1">
    <property type="nucleotide sequence ID" value="NZ_CP036501.1"/>
</dbReference>
<keyword evidence="10" id="KW-0282">Flagellum</keyword>
<feature type="domain" description="Flagellar hook protein FlgE/F/G-like D1" evidence="9">
    <location>
        <begin position="82"/>
        <end position="140"/>
    </location>
</feature>
<evidence type="ECO:0000313" key="10">
    <source>
        <dbReference type="EMBL" id="UZP73785.1"/>
    </source>
</evidence>
<dbReference type="InterPro" id="IPR037925">
    <property type="entry name" value="FlgE/F/G-like"/>
</dbReference>
<dbReference type="NCBIfam" id="TIGR03506">
    <property type="entry name" value="FlgEFG_subfam"/>
    <property type="match status" value="1"/>
</dbReference>
<dbReference type="InterPro" id="IPR011491">
    <property type="entry name" value="FlgE_D2"/>
</dbReference>
<dbReference type="Pfam" id="PF00460">
    <property type="entry name" value="Flg_bb_rod"/>
    <property type="match status" value="1"/>
</dbReference>